<keyword evidence="9" id="KW-1185">Reference proteome</keyword>
<dbReference type="SUPFAM" id="SSF55604">
    <property type="entry name" value="Glucose permease domain IIB"/>
    <property type="match status" value="1"/>
</dbReference>
<dbReference type="EMBL" id="WNKT01000168">
    <property type="protein sequence ID" value="MTW23294.1"/>
    <property type="molecule type" value="Genomic_DNA"/>
</dbReference>
<keyword evidence="3" id="KW-0808">Transferase</keyword>
<dbReference type="GO" id="GO:0016301">
    <property type="term" value="F:kinase activity"/>
    <property type="evidence" value="ECO:0007669"/>
    <property type="project" value="UniProtKB-KW"/>
</dbReference>
<dbReference type="InterPro" id="IPR036878">
    <property type="entry name" value="Glu_permease_IIB"/>
</dbReference>
<dbReference type="Proteomes" id="UP000434044">
    <property type="component" value="Unassembled WGS sequence"/>
</dbReference>
<dbReference type="InterPro" id="IPR018113">
    <property type="entry name" value="PTrfase_EIIB_Cys"/>
</dbReference>
<dbReference type="GO" id="GO:0008982">
    <property type="term" value="F:protein-N(PI)-phosphohistidine-sugar phosphotransferase activity"/>
    <property type="evidence" value="ECO:0007669"/>
    <property type="project" value="InterPro"/>
</dbReference>
<proteinExistence type="predicted"/>
<dbReference type="PROSITE" id="PS51098">
    <property type="entry name" value="PTS_EIIB_TYPE_1"/>
    <property type="match status" value="1"/>
</dbReference>
<comment type="caution">
    <text evidence="6">Lacks conserved residue(s) required for the propagation of feature annotation.</text>
</comment>
<evidence type="ECO:0000259" key="7">
    <source>
        <dbReference type="PROSITE" id="PS51098"/>
    </source>
</evidence>
<evidence type="ECO:0000256" key="2">
    <source>
        <dbReference type="ARBA" id="ARBA00022597"/>
    </source>
</evidence>
<accession>A0A6N8ELS5</accession>
<keyword evidence="1" id="KW-0813">Transport</keyword>
<keyword evidence="2 8" id="KW-0762">Sugar transport</keyword>
<evidence type="ECO:0000256" key="4">
    <source>
        <dbReference type="ARBA" id="ARBA00022683"/>
    </source>
</evidence>
<sequence length="76" mass="7723">RAILAALGGRGNVQQAESAAETRLRIALGDGAQLDEAALTAAGVQGILRLPDNVLHLIVGLNADQYAAEMKAAMAG</sequence>
<name>A0A6N8ELS5_9GAMM</name>
<dbReference type="InterPro" id="IPR001996">
    <property type="entry name" value="PTS_IIB_1"/>
</dbReference>
<evidence type="ECO:0000256" key="5">
    <source>
        <dbReference type="ARBA" id="ARBA00022777"/>
    </source>
</evidence>
<feature type="domain" description="PTS EIIB type-1" evidence="7">
    <location>
        <begin position="1"/>
        <end position="76"/>
    </location>
</feature>
<evidence type="ECO:0000313" key="8">
    <source>
        <dbReference type="EMBL" id="MTW23294.1"/>
    </source>
</evidence>
<gene>
    <name evidence="8" type="ORF">GJ668_19960</name>
</gene>
<evidence type="ECO:0000256" key="1">
    <source>
        <dbReference type="ARBA" id="ARBA00022448"/>
    </source>
</evidence>
<protein>
    <submittedName>
        <fullName evidence="8">PTS glucose transporter subunit IIB</fullName>
    </submittedName>
</protein>
<reference evidence="8 9" key="1">
    <citation type="submission" date="2019-11" db="EMBL/GenBank/DDBJ databases">
        <title>Whole-genome sequence of the anaerobic purple sulfur bacterium Allochromatium palmeri DSM 15591.</title>
        <authorList>
            <person name="Kyndt J.A."/>
            <person name="Meyer T.E."/>
        </authorList>
    </citation>
    <scope>NUCLEOTIDE SEQUENCE [LARGE SCALE GENOMIC DNA]</scope>
    <source>
        <strain evidence="8 9">DSM 15591</strain>
    </source>
</reference>
<evidence type="ECO:0000256" key="6">
    <source>
        <dbReference type="PROSITE-ProRule" id="PRU00421"/>
    </source>
</evidence>
<dbReference type="RefSeq" id="WP_186343245.1">
    <property type="nucleotide sequence ID" value="NZ_WNKT01000168.1"/>
</dbReference>
<feature type="non-terminal residue" evidence="8">
    <location>
        <position position="1"/>
    </location>
</feature>
<comment type="caution">
    <text evidence="8">The sequence shown here is derived from an EMBL/GenBank/DDBJ whole genome shotgun (WGS) entry which is preliminary data.</text>
</comment>
<dbReference type="GO" id="GO:0009401">
    <property type="term" value="P:phosphoenolpyruvate-dependent sugar phosphotransferase system"/>
    <property type="evidence" value="ECO:0007669"/>
    <property type="project" value="UniProtKB-KW"/>
</dbReference>
<keyword evidence="5" id="KW-0418">Kinase</keyword>
<keyword evidence="4" id="KW-0598">Phosphotransferase system</keyword>
<dbReference type="Gene3D" id="3.30.1360.60">
    <property type="entry name" value="Glucose permease domain IIB"/>
    <property type="match status" value="1"/>
</dbReference>
<organism evidence="8 9">
    <name type="scientific">Allochromatium palmeri</name>
    <dbReference type="NCBI Taxonomy" id="231048"/>
    <lineage>
        <taxon>Bacteria</taxon>
        <taxon>Pseudomonadati</taxon>
        <taxon>Pseudomonadota</taxon>
        <taxon>Gammaproteobacteria</taxon>
        <taxon>Chromatiales</taxon>
        <taxon>Chromatiaceae</taxon>
        <taxon>Allochromatium</taxon>
    </lineage>
</organism>
<evidence type="ECO:0000313" key="9">
    <source>
        <dbReference type="Proteomes" id="UP000434044"/>
    </source>
</evidence>
<evidence type="ECO:0000256" key="3">
    <source>
        <dbReference type="ARBA" id="ARBA00022679"/>
    </source>
</evidence>
<dbReference type="AlphaFoldDB" id="A0A6N8ELS5"/>
<dbReference type="Pfam" id="PF00367">
    <property type="entry name" value="PTS_EIIB"/>
    <property type="match status" value="1"/>
</dbReference>